<dbReference type="SUPFAM" id="SSF56801">
    <property type="entry name" value="Acetyl-CoA synthetase-like"/>
    <property type="match status" value="1"/>
</dbReference>
<dbReference type="PANTHER" id="PTHR45527">
    <property type="entry name" value="NONRIBOSOMAL PEPTIDE SYNTHETASE"/>
    <property type="match status" value="1"/>
</dbReference>
<proteinExistence type="predicted"/>
<organism evidence="5 6">
    <name type="scientific">Kitasatospora misakiensis</name>
    <dbReference type="NCBI Taxonomy" id="67330"/>
    <lineage>
        <taxon>Bacteria</taxon>
        <taxon>Bacillati</taxon>
        <taxon>Actinomycetota</taxon>
        <taxon>Actinomycetes</taxon>
        <taxon>Kitasatosporales</taxon>
        <taxon>Streptomycetaceae</taxon>
        <taxon>Kitasatospora</taxon>
    </lineage>
</organism>
<dbReference type="SUPFAM" id="SSF52777">
    <property type="entry name" value="CoA-dependent acyltransferases"/>
    <property type="match status" value="2"/>
</dbReference>
<feature type="domain" description="Carrier" evidence="4">
    <location>
        <begin position="565"/>
        <end position="640"/>
    </location>
</feature>
<comment type="cofactor">
    <cofactor evidence="1">
        <name>pantetheine 4'-phosphate</name>
        <dbReference type="ChEBI" id="CHEBI:47942"/>
    </cofactor>
</comment>
<dbReference type="InterPro" id="IPR000873">
    <property type="entry name" value="AMP-dep_synth/lig_dom"/>
</dbReference>
<dbReference type="InterPro" id="IPR025110">
    <property type="entry name" value="AMP-bd_C"/>
</dbReference>
<keyword evidence="6" id="KW-1185">Reference proteome</keyword>
<dbReference type="Pfam" id="PF00668">
    <property type="entry name" value="Condensation"/>
    <property type="match status" value="1"/>
</dbReference>
<dbReference type="InterPro" id="IPR023213">
    <property type="entry name" value="CAT-like_dom_sf"/>
</dbReference>
<dbReference type="SUPFAM" id="SSF47336">
    <property type="entry name" value="ACP-like"/>
    <property type="match status" value="1"/>
</dbReference>
<keyword evidence="2" id="KW-0596">Phosphopantetheine</keyword>
<keyword evidence="3" id="KW-0597">Phosphoprotein</keyword>
<dbReference type="PANTHER" id="PTHR45527:SF1">
    <property type="entry name" value="FATTY ACID SYNTHASE"/>
    <property type="match status" value="1"/>
</dbReference>
<evidence type="ECO:0000256" key="2">
    <source>
        <dbReference type="ARBA" id="ARBA00022450"/>
    </source>
</evidence>
<evidence type="ECO:0000259" key="4">
    <source>
        <dbReference type="PROSITE" id="PS50075"/>
    </source>
</evidence>
<dbReference type="Gene3D" id="3.30.559.10">
    <property type="entry name" value="Chloramphenicol acetyltransferase-like domain"/>
    <property type="match status" value="1"/>
</dbReference>
<protein>
    <submittedName>
        <fullName evidence="5">AMP-binding protein</fullName>
    </submittedName>
</protein>
<comment type="caution">
    <text evidence="5">The sequence shown here is derived from an EMBL/GenBank/DDBJ whole genome shotgun (WGS) entry which is preliminary data.</text>
</comment>
<evidence type="ECO:0000313" key="6">
    <source>
        <dbReference type="Proteomes" id="UP001595975"/>
    </source>
</evidence>
<dbReference type="EMBL" id="JBHSOF010000024">
    <property type="protein sequence ID" value="MFC5665202.1"/>
    <property type="molecule type" value="Genomic_DNA"/>
</dbReference>
<dbReference type="InterPro" id="IPR042099">
    <property type="entry name" value="ANL_N_sf"/>
</dbReference>
<dbReference type="PROSITE" id="PS00455">
    <property type="entry name" value="AMP_BINDING"/>
    <property type="match status" value="1"/>
</dbReference>
<dbReference type="Pfam" id="PF00550">
    <property type="entry name" value="PP-binding"/>
    <property type="match status" value="1"/>
</dbReference>
<sequence>MKIGAGRLWRATAGSRYGLDQPPVRPIGRAPSWPLPGVVISTRSTVSAAPAAAPTAAPALDALTLPDLLDDRAARHPDRPALLVPGRPVLDYRTWRERAVRAAHGLARAGVRPGGRVLLLLPNRAWDDYAVAFLATHYAGAAAVVAREDLGAEDTARLAGDGGATLAVALAADDERASAAGVPALTLADLLTGDGPEEPPHRPAPGDLAQVIGTSGTTGAPKGVHAAHASLTAGQRLDPRPRPYAHSAHAVHAFPIGTNAAQVVLVNALVAAPATICLPRFDAEEFGRTVAEHRVGTVFLVPSMAVELLDSGVPERYDLSSVLLISSSAAALPAPVATALRAALPAATLVNTYTSAEASPAQISAVVDARRPGSVGRPANPGDLRLLGPDGQPVGTGETGEVWLHQPGPPRGYTAGARASAAVFRDGWVRMGDLGRLDADGYLYLVDRESDIIKSGALKVSTLRIEDVLHAHPQVADAAALGLPHPVMGAVPVAAVVPAADGLDLDELRLFLAARLGRAELPVRILVTDRLPRNPSGKVVKHELRARFQEADDRAGAGVRTGGTPPGTAQERALAAVWSKVLGRPVEAVEDEFFALGGDSFRAVQLAAAVAAEFGVTASTALVFERPSLRAQAAWLADAPRPADAPLPPAEGELSPFPSPSLSPFLRELRAQPHDIPLTSQQENFLRWMAEAEGRNVGSVAVMFRVTEPLDLALLTEALHEAVRRHPALRTRFVPVPGAPGVRRAVVDPEPEVEAILVDAPGASDDEVSARLIAVRDRLTDVGEGPMTGLAVVSRGPDDHAVLLAVHHIVGDGWSVGVLLRDLGVVYSALRRGRPAPPPRPMPPLGELVARANARWPASRAHFARTLAGAPEAVHPFPGRADTETVLSAAHRLTVPAARAAALRARAAEAGATPFQALATVWLGLLAERSGQQDLVLMTPVPGRTTPEAEQAVGCFVQSLLLRVDASGAPGFAELLARVRDTATAALDHQLYPFAEFSPLVPFAAWLRYEAWNAPAQLPGLACTAWEVPRGATVPYPLPGGDRHVPELAATEQPDGSLVCWLRYNEHAFTPAAVESLAAALEARITEAAGG</sequence>
<reference evidence="6" key="1">
    <citation type="journal article" date="2019" name="Int. J. Syst. Evol. Microbiol.">
        <title>The Global Catalogue of Microorganisms (GCM) 10K type strain sequencing project: providing services to taxonomists for standard genome sequencing and annotation.</title>
        <authorList>
            <consortium name="The Broad Institute Genomics Platform"/>
            <consortium name="The Broad Institute Genome Sequencing Center for Infectious Disease"/>
            <person name="Wu L."/>
            <person name="Ma J."/>
        </authorList>
    </citation>
    <scope>NUCLEOTIDE SEQUENCE [LARGE SCALE GENOMIC DNA]</scope>
    <source>
        <strain evidence="6">CGMCC 4.1437</strain>
    </source>
</reference>
<dbReference type="Gene3D" id="1.10.1200.10">
    <property type="entry name" value="ACP-like"/>
    <property type="match status" value="1"/>
</dbReference>
<dbReference type="Proteomes" id="UP001595975">
    <property type="component" value="Unassembled WGS sequence"/>
</dbReference>
<evidence type="ECO:0000256" key="1">
    <source>
        <dbReference type="ARBA" id="ARBA00001957"/>
    </source>
</evidence>
<evidence type="ECO:0000313" key="5">
    <source>
        <dbReference type="EMBL" id="MFC5665202.1"/>
    </source>
</evidence>
<dbReference type="RefSeq" id="WP_380226897.1">
    <property type="nucleotide sequence ID" value="NZ_JBHSOF010000024.1"/>
</dbReference>
<dbReference type="InterPro" id="IPR020806">
    <property type="entry name" value="PKS_PP-bd"/>
</dbReference>
<dbReference type="Pfam" id="PF00501">
    <property type="entry name" value="AMP-binding"/>
    <property type="match status" value="1"/>
</dbReference>
<dbReference type="InterPro" id="IPR020845">
    <property type="entry name" value="AMP-binding_CS"/>
</dbReference>
<accession>A0ABW0X3R2</accession>
<name>A0ABW0X3R2_9ACTN</name>
<dbReference type="SMART" id="SM00823">
    <property type="entry name" value="PKS_PP"/>
    <property type="match status" value="1"/>
</dbReference>
<evidence type="ECO:0000256" key="3">
    <source>
        <dbReference type="ARBA" id="ARBA00022553"/>
    </source>
</evidence>
<dbReference type="InterPro" id="IPR001242">
    <property type="entry name" value="Condensation_dom"/>
</dbReference>
<dbReference type="Gene3D" id="3.30.559.30">
    <property type="entry name" value="Nonribosomal peptide synthetase, condensation domain"/>
    <property type="match status" value="1"/>
</dbReference>
<gene>
    <name evidence="5" type="ORF">ACFP3U_19715</name>
</gene>
<dbReference type="PROSITE" id="PS50075">
    <property type="entry name" value="CARRIER"/>
    <property type="match status" value="1"/>
</dbReference>
<dbReference type="InterPro" id="IPR045851">
    <property type="entry name" value="AMP-bd_C_sf"/>
</dbReference>
<dbReference type="InterPro" id="IPR009081">
    <property type="entry name" value="PP-bd_ACP"/>
</dbReference>
<dbReference type="Gene3D" id="3.40.50.12780">
    <property type="entry name" value="N-terminal domain of ligase-like"/>
    <property type="match status" value="1"/>
</dbReference>
<dbReference type="InterPro" id="IPR036736">
    <property type="entry name" value="ACP-like_sf"/>
</dbReference>
<dbReference type="Pfam" id="PF13193">
    <property type="entry name" value="AMP-binding_C"/>
    <property type="match status" value="1"/>
</dbReference>
<dbReference type="Gene3D" id="3.30.300.30">
    <property type="match status" value="1"/>
</dbReference>